<accession>A0A7J0FQC1</accession>
<proteinExistence type="predicted"/>
<protein>
    <submittedName>
        <fullName evidence="1">Uncharacterized protein</fullName>
    </submittedName>
</protein>
<name>A0A7J0FQC1_9ERIC</name>
<reference evidence="1 2" key="1">
    <citation type="submission" date="2019-07" db="EMBL/GenBank/DDBJ databases">
        <title>De Novo Assembly of kiwifruit Actinidia rufa.</title>
        <authorList>
            <person name="Sugita-Konishi S."/>
            <person name="Sato K."/>
            <person name="Mori E."/>
            <person name="Abe Y."/>
            <person name="Kisaki G."/>
            <person name="Hamano K."/>
            <person name="Suezawa K."/>
            <person name="Otani M."/>
            <person name="Fukuda T."/>
            <person name="Manabe T."/>
            <person name="Gomi K."/>
            <person name="Tabuchi M."/>
            <person name="Akimitsu K."/>
            <person name="Kataoka I."/>
        </authorList>
    </citation>
    <scope>NUCLEOTIDE SEQUENCE [LARGE SCALE GENOMIC DNA]</scope>
    <source>
        <strain evidence="2">cv. Fuchu</strain>
    </source>
</reference>
<keyword evidence="2" id="KW-1185">Reference proteome</keyword>
<dbReference type="EMBL" id="BJWL01000014">
    <property type="protein sequence ID" value="GFZ00915.1"/>
    <property type="molecule type" value="Genomic_DNA"/>
</dbReference>
<evidence type="ECO:0000313" key="1">
    <source>
        <dbReference type="EMBL" id="GFZ00915.1"/>
    </source>
</evidence>
<gene>
    <name evidence="1" type="ORF">Acr_14g0005500</name>
</gene>
<dbReference type="AlphaFoldDB" id="A0A7J0FQC1"/>
<organism evidence="1 2">
    <name type="scientific">Actinidia rufa</name>
    <dbReference type="NCBI Taxonomy" id="165716"/>
    <lineage>
        <taxon>Eukaryota</taxon>
        <taxon>Viridiplantae</taxon>
        <taxon>Streptophyta</taxon>
        <taxon>Embryophyta</taxon>
        <taxon>Tracheophyta</taxon>
        <taxon>Spermatophyta</taxon>
        <taxon>Magnoliopsida</taxon>
        <taxon>eudicotyledons</taxon>
        <taxon>Gunneridae</taxon>
        <taxon>Pentapetalae</taxon>
        <taxon>asterids</taxon>
        <taxon>Ericales</taxon>
        <taxon>Actinidiaceae</taxon>
        <taxon>Actinidia</taxon>
    </lineage>
</organism>
<comment type="caution">
    <text evidence="1">The sequence shown here is derived from an EMBL/GenBank/DDBJ whole genome shotgun (WGS) entry which is preliminary data.</text>
</comment>
<dbReference type="Proteomes" id="UP000585474">
    <property type="component" value="Unassembled WGS sequence"/>
</dbReference>
<evidence type="ECO:0000313" key="2">
    <source>
        <dbReference type="Proteomes" id="UP000585474"/>
    </source>
</evidence>
<sequence>MRFIPQQETEFLYAPPQNPIKKSSCTQNLYNLQIAMSHPHTHRERKSNLGGEVNKDFQIWALGFHCNEWWREGGRRGWGNLGRRVRKMTSAATDTMATRLLREVFPTGGGGRG</sequence>